<proteinExistence type="predicted"/>
<keyword evidence="5" id="KW-0949">S-adenosyl-L-methionine</keyword>
<dbReference type="PANTHER" id="PTHR43182">
    <property type="entry name" value="COBALT-PRECORRIN-6B C(15)-METHYLTRANSFERASE (DECARBOXYLATING)"/>
    <property type="match status" value="1"/>
</dbReference>
<evidence type="ECO:0000313" key="8">
    <source>
        <dbReference type="Proteomes" id="UP000095645"/>
    </source>
</evidence>
<evidence type="ECO:0000256" key="2">
    <source>
        <dbReference type="ARBA" id="ARBA00022573"/>
    </source>
</evidence>
<dbReference type="NCBIfam" id="TIGR00715">
    <property type="entry name" value="precor6x_red"/>
    <property type="match status" value="1"/>
</dbReference>
<dbReference type="GO" id="GO:0009236">
    <property type="term" value="P:cobalamin biosynthetic process"/>
    <property type="evidence" value="ECO:0007669"/>
    <property type="project" value="UniProtKB-UniPathway"/>
</dbReference>
<dbReference type="CDD" id="cd11644">
    <property type="entry name" value="Precorrin-6Y-MT"/>
    <property type="match status" value="1"/>
</dbReference>
<comment type="pathway">
    <text evidence="1">Cofactor biosynthesis; adenosylcobalamin biosynthesis.</text>
</comment>
<dbReference type="Gene3D" id="3.40.1010.10">
    <property type="entry name" value="Cobalt-precorrin-4 Transmethylase, Domain 1"/>
    <property type="match status" value="1"/>
</dbReference>
<reference evidence="7 8" key="1">
    <citation type="submission" date="2015-09" db="EMBL/GenBank/DDBJ databases">
        <authorList>
            <consortium name="Pathogen Informatics"/>
        </authorList>
    </citation>
    <scope>NUCLEOTIDE SEQUENCE [LARGE SCALE GENOMIC DNA]</scope>
    <source>
        <strain evidence="7 8">2789STDY5834861</strain>
    </source>
</reference>
<dbReference type="InterPro" id="IPR014776">
    <property type="entry name" value="4pyrrole_Mease_sub2"/>
</dbReference>
<evidence type="ECO:0000256" key="4">
    <source>
        <dbReference type="ARBA" id="ARBA00022679"/>
    </source>
</evidence>
<dbReference type="Gene3D" id="3.40.50.150">
    <property type="entry name" value="Vaccinia Virus protein VP39"/>
    <property type="match status" value="1"/>
</dbReference>
<accession>A0A173YW20</accession>
<dbReference type="AlphaFoldDB" id="A0A173YW20"/>
<dbReference type="EC" id="2.1.1.-" evidence="7"/>
<sequence>MYKVLVFAGTTEGYEICRFLADHKIETKGFVATEYGSKSLTENEFLTVQTGRLDAADMEEVFLQEKPEMVLDATHPYAAEVTVNIRTACENTQTAYYRVLREAGEHEDRAVYVDSVQAAADYLDQTQGNVLLTTGSKELAGFTGMKDYQNRLYARVLSLPNVMKACAELGFEGKHLIGMQGPFSRELNAAMLRQYDCRYLVTKDTGKAGGFQDKIDAALECDAVPVIIGRPLKEEGMSVRECKRFLTEHFSLAHRPHITLLGIGMGSQKLLTVQGKNSLDQADLLIGARRMVDSVKRPGQDVFVEYRSQEIRDYIDAHPEYDNIVIVLSGDVGFYSGARKLLEVLCQDSADLRVQRKNGSEKSEEERDSSAQNNTEIEIQCGISSVVYFMSQIGLSWDDAKIVSAHGRGCNLISHICYAEKVFSILGTSDGVAVLAEKLVKYGMGDVLLYVGENLSYENEKIFAKPASELTEYNGDPLSVICAVNENAGTRLETHGIRDEEFIRGKAPMTKEEVRTVSLSKLRLTAGSVCYDVGAGTGSLSIEMALRAHQGQVWAIEKKEEAVELIHRNKVKFAADNLEIVEGLAPEALKDLPAPTHAFIGGSSGNLKEIVKLLVEKNPQVRIVINCITLETVSEALETAKEFGFEENEIVQLSAARSKAIGRYHMMMGENPIYIITLQNPGK</sequence>
<dbReference type="InterPro" id="IPR035996">
    <property type="entry name" value="4pyrrol_Methylase_sf"/>
</dbReference>
<dbReference type="GO" id="GO:0016994">
    <property type="term" value="F:precorrin-6A reductase activity"/>
    <property type="evidence" value="ECO:0007669"/>
    <property type="project" value="InterPro"/>
</dbReference>
<dbReference type="Proteomes" id="UP000095645">
    <property type="component" value="Unassembled WGS sequence"/>
</dbReference>
<dbReference type="InterPro" id="IPR029063">
    <property type="entry name" value="SAM-dependent_MTases_sf"/>
</dbReference>
<name>A0A173YW20_9FIRM</name>
<dbReference type="InterPro" id="IPR012818">
    <property type="entry name" value="CbiE"/>
</dbReference>
<evidence type="ECO:0000256" key="5">
    <source>
        <dbReference type="ARBA" id="ARBA00022691"/>
    </source>
</evidence>
<keyword evidence="3 7" id="KW-0489">Methyltransferase</keyword>
<evidence type="ECO:0000256" key="3">
    <source>
        <dbReference type="ARBA" id="ARBA00022603"/>
    </source>
</evidence>
<dbReference type="UniPathway" id="UPA00148"/>
<dbReference type="Pfam" id="PF02571">
    <property type="entry name" value="CbiJ"/>
    <property type="match status" value="1"/>
</dbReference>
<gene>
    <name evidence="7" type="primary">cbiT</name>
    <name evidence="7" type="ORF">ERS852476_00789</name>
</gene>
<dbReference type="InterPro" id="IPR014777">
    <property type="entry name" value="4pyrrole_Mease_sub1"/>
</dbReference>
<dbReference type="CDD" id="cd02440">
    <property type="entry name" value="AdoMet_MTases"/>
    <property type="match status" value="1"/>
</dbReference>
<evidence type="ECO:0000259" key="6">
    <source>
        <dbReference type="Pfam" id="PF00590"/>
    </source>
</evidence>
<keyword evidence="4 7" id="KW-0808">Transferase</keyword>
<dbReference type="Pfam" id="PF00590">
    <property type="entry name" value="TP_methylase"/>
    <property type="match status" value="1"/>
</dbReference>
<dbReference type="RefSeq" id="WP_008704806.1">
    <property type="nucleotide sequence ID" value="NZ_CYZP01000005.1"/>
</dbReference>
<dbReference type="PANTHER" id="PTHR43182:SF1">
    <property type="entry name" value="COBALT-PRECORRIN-7 C(5)-METHYLTRANSFERASE"/>
    <property type="match status" value="1"/>
</dbReference>
<dbReference type="InterPro" id="IPR050714">
    <property type="entry name" value="Cobalamin_biosynth_MTase"/>
</dbReference>
<dbReference type="InterPro" id="IPR014008">
    <property type="entry name" value="Cbl_synth_MTase_CbiT"/>
</dbReference>
<dbReference type="GO" id="GO:0032259">
    <property type="term" value="P:methylation"/>
    <property type="evidence" value="ECO:0007669"/>
    <property type="project" value="UniProtKB-KW"/>
</dbReference>
<dbReference type="Gene3D" id="3.30.950.10">
    <property type="entry name" value="Methyltransferase, Cobalt-precorrin-4 Transmethylase, Domain 2"/>
    <property type="match status" value="1"/>
</dbReference>
<feature type="domain" description="Tetrapyrrole methylase" evidence="6">
    <location>
        <begin position="258"/>
        <end position="355"/>
    </location>
</feature>
<dbReference type="InterPro" id="IPR003723">
    <property type="entry name" value="Precorrin-6x_reduct"/>
</dbReference>
<dbReference type="EMBL" id="CYZP01000005">
    <property type="protein sequence ID" value="CUN68184.1"/>
    <property type="molecule type" value="Genomic_DNA"/>
</dbReference>
<keyword evidence="2" id="KW-0169">Cobalamin biosynthesis</keyword>
<protein>
    <submittedName>
        <fullName evidence="7">Probable cobalt-precorrin-6Y C(15)-methyltransferase [decarboxylating]</fullName>
        <ecNumber evidence="7">2.1.1.-</ecNumber>
    </submittedName>
</protein>
<evidence type="ECO:0000256" key="1">
    <source>
        <dbReference type="ARBA" id="ARBA00004953"/>
    </source>
</evidence>
<dbReference type="InterPro" id="IPR000878">
    <property type="entry name" value="4pyrrol_Mease"/>
</dbReference>
<dbReference type="SUPFAM" id="SSF53335">
    <property type="entry name" value="S-adenosyl-L-methionine-dependent methyltransferases"/>
    <property type="match status" value="1"/>
</dbReference>
<dbReference type="SUPFAM" id="SSF53790">
    <property type="entry name" value="Tetrapyrrole methylase"/>
    <property type="match status" value="1"/>
</dbReference>
<organism evidence="7 8">
    <name type="scientific">Blautia obeum</name>
    <dbReference type="NCBI Taxonomy" id="40520"/>
    <lineage>
        <taxon>Bacteria</taxon>
        <taxon>Bacillati</taxon>
        <taxon>Bacillota</taxon>
        <taxon>Clostridia</taxon>
        <taxon>Lachnospirales</taxon>
        <taxon>Lachnospiraceae</taxon>
        <taxon>Blautia</taxon>
    </lineage>
</organism>
<evidence type="ECO:0000313" key="7">
    <source>
        <dbReference type="EMBL" id="CUN68184.1"/>
    </source>
</evidence>
<dbReference type="NCBIfam" id="TIGR02469">
    <property type="entry name" value="CbiT"/>
    <property type="match status" value="1"/>
</dbReference>
<dbReference type="PROSITE" id="PS51014">
    <property type="entry name" value="COBK_CBIJ"/>
    <property type="match status" value="1"/>
</dbReference>
<dbReference type="GO" id="GO:0008276">
    <property type="term" value="F:protein methyltransferase activity"/>
    <property type="evidence" value="ECO:0007669"/>
    <property type="project" value="InterPro"/>
</dbReference>